<evidence type="ECO:0000256" key="3">
    <source>
        <dbReference type="ARBA" id="ARBA00022989"/>
    </source>
</evidence>
<evidence type="ECO:0000256" key="5">
    <source>
        <dbReference type="ARBA" id="ARBA00023136"/>
    </source>
</evidence>
<keyword evidence="12" id="KW-1185">Reference proteome</keyword>
<name>A0A9Q1ELS7_SYNKA</name>
<dbReference type="GO" id="GO:0009897">
    <property type="term" value="C:external side of plasma membrane"/>
    <property type="evidence" value="ECO:0007669"/>
    <property type="project" value="TreeGrafter"/>
</dbReference>
<dbReference type="InterPro" id="IPR017452">
    <property type="entry name" value="GPCR_Rhodpsn_7TM"/>
</dbReference>
<dbReference type="OrthoDB" id="6076970at2759"/>
<evidence type="ECO:0000256" key="7">
    <source>
        <dbReference type="ARBA" id="ARBA00023224"/>
    </source>
</evidence>
<dbReference type="EMBL" id="JAINUF010000015">
    <property type="protein sequence ID" value="KAJ8341186.1"/>
    <property type="molecule type" value="Genomic_DNA"/>
</dbReference>
<gene>
    <name evidence="11" type="ORF">SKAU_G00334770</name>
</gene>
<dbReference type="GO" id="GO:0019722">
    <property type="term" value="P:calcium-mediated signaling"/>
    <property type="evidence" value="ECO:0007669"/>
    <property type="project" value="TreeGrafter"/>
</dbReference>
<evidence type="ECO:0000259" key="10">
    <source>
        <dbReference type="PROSITE" id="PS50262"/>
    </source>
</evidence>
<dbReference type="Proteomes" id="UP001152622">
    <property type="component" value="Chromosome 15"/>
</dbReference>
<feature type="transmembrane region" description="Helical" evidence="9">
    <location>
        <begin position="35"/>
        <end position="56"/>
    </location>
</feature>
<dbReference type="Gene3D" id="1.20.1070.10">
    <property type="entry name" value="Rhodopsin 7-helix transmembrane proteins"/>
    <property type="match status" value="1"/>
</dbReference>
<dbReference type="PANTHER" id="PTHR10489:SF957">
    <property type="entry name" value="B2 BRADYKININ RECEPTOR"/>
    <property type="match status" value="1"/>
</dbReference>
<proteinExistence type="inferred from homology"/>
<evidence type="ECO:0000256" key="8">
    <source>
        <dbReference type="RuleBase" id="RU000688"/>
    </source>
</evidence>
<evidence type="ECO:0000313" key="11">
    <source>
        <dbReference type="EMBL" id="KAJ8341186.1"/>
    </source>
</evidence>
<keyword evidence="2 8" id="KW-0812">Transmembrane</keyword>
<keyword evidence="6 8" id="KW-0675">Receptor</keyword>
<evidence type="ECO:0000313" key="12">
    <source>
        <dbReference type="Proteomes" id="UP001152622"/>
    </source>
</evidence>
<comment type="caution">
    <text evidence="11">The sequence shown here is derived from an EMBL/GenBank/DDBJ whole genome shotgun (WGS) entry which is preliminary data.</text>
</comment>
<dbReference type="GO" id="GO:0019957">
    <property type="term" value="F:C-C chemokine binding"/>
    <property type="evidence" value="ECO:0007669"/>
    <property type="project" value="TreeGrafter"/>
</dbReference>
<keyword evidence="5 9" id="KW-0472">Membrane</keyword>
<dbReference type="PROSITE" id="PS50262">
    <property type="entry name" value="G_PROTEIN_RECEP_F1_2"/>
    <property type="match status" value="1"/>
</dbReference>
<dbReference type="GO" id="GO:0007204">
    <property type="term" value="P:positive regulation of cytosolic calcium ion concentration"/>
    <property type="evidence" value="ECO:0007669"/>
    <property type="project" value="TreeGrafter"/>
</dbReference>
<feature type="transmembrane region" description="Helical" evidence="9">
    <location>
        <begin position="68"/>
        <end position="91"/>
    </location>
</feature>
<dbReference type="InterPro" id="IPR000276">
    <property type="entry name" value="GPCR_Rhodpsn"/>
</dbReference>
<dbReference type="PANTHER" id="PTHR10489">
    <property type="entry name" value="CELL ADHESION MOLECULE"/>
    <property type="match status" value="1"/>
</dbReference>
<evidence type="ECO:0000256" key="6">
    <source>
        <dbReference type="ARBA" id="ARBA00023170"/>
    </source>
</evidence>
<dbReference type="Pfam" id="PF00001">
    <property type="entry name" value="7tm_1"/>
    <property type="match status" value="1"/>
</dbReference>
<keyword evidence="3 9" id="KW-1133">Transmembrane helix</keyword>
<keyword evidence="4 8" id="KW-0297">G-protein coupled receptor</keyword>
<dbReference type="SUPFAM" id="SSF81321">
    <property type="entry name" value="Family A G protein-coupled receptor-like"/>
    <property type="match status" value="1"/>
</dbReference>
<reference evidence="11" key="1">
    <citation type="journal article" date="2023" name="Science">
        <title>Genome structures resolve the early diversification of teleost fishes.</title>
        <authorList>
            <person name="Parey E."/>
            <person name="Louis A."/>
            <person name="Montfort J."/>
            <person name="Bouchez O."/>
            <person name="Roques C."/>
            <person name="Iampietro C."/>
            <person name="Lluch J."/>
            <person name="Castinel A."/>
            <person name="Donnadieu C."/>
            <person name="Desvignes T."/>
            <person name="Floi Bucao C."/>
            <person name="Jouanno E."/>
            <person name="Wen M."/>
            <person name="Mejri S."/>
            <person name="Dirks R."/>
            <person name="Jansen H."/>
            <person name="Henkel C."/>
            <person name="Chen W.J."/>
            <person name="Zahm M."/>
            <person name="Cabau C."/>
            <person name="Klopp C."/>
            <person name="Thompson A.W."/>
            <person name="Robinson-Rechavi M."/>
            <person name="Braasch I."/>
            <person name="Lecointre G."/>
            <person name="Bobe J."/>
            <person name="Postlethwait J.H."/>
            <person name="Berthelot C."/>
            <person name="Roest Crollius H."/>
            <person name="Guiguen Y."/>
        </authorList>
    </citation>
    <scope>NUCLEOTIDE SEQUENCE</scope>
    <source>
        <strain evidence="11">WJC10195</strain>
    </source>
</reference>
<accession>A0A9Q1ELS7</accession>
<dbReference type="PROSITE" id="PS00237">
    <property type="entry name" value="G_PROTEIN_RECEP_F1_1"/>
    <property type="match status" value="1"/>
</dbReference>
<evidence type="ECO:0000256" key="2">
    <source>
        <dbReference type="ARBA" id="ARBA00022692"/>
    </source>
</evidence>
<evidence type="ECO:0000256" key="1">
    <source>
        <dbReference type="ARBA" id="ARBA00004370"/>
    </source>
</evidence>
<feature type="transmembrane region" description="Helical" evidence="9">
    <location>
        <begin position="111"/>
        <end position="132"/>
    </location>
</feature>
<feature type="domain" description="G-protein coupled receptors family 1 profile" evidence="10">
    <location>
        <begin position="46"/>
        <end position="158"/>
    </location>
</feature>
<dbReference type="PRINTS" id="PR00237">
    <property type="entry name" value="GPCRRHODOPSN"/>
</dbReference>
<dbReference type="GO" id="GO:0016493">
    <property type="term" value="F:C-C chemokine receptor activity"/>
    <property type="evidence" value="ECO:0007669"/>
    <property type="project" value="TreeGrafter"/>
</dbReference>
<sequence length="158" mass="18135">MESVSMATTQSQPINFTDDFNSTEWSLVYAIVPPYIFTVCVTGILGNAFVLLVFALHKARWTVPEIYLSNLAVADLLLLAGLPFWAMNILNRFNWPYGEFLCKAVNMSITVNMYTSIYLLMMVTVDRYLALVRTMTARWMRRSRYAKIYEAICQAFLA</sequence>
<dbReference type="InterPro" id="IPR050119">
    <property type="entry name" value="CCR1-9-like"/>
</dbReference>
<organism evidence="11 12">
    <name type="scientific">Synaphobranchus kaupii</name>
    <name type="common">Kaup's arrowtooth eel</name>
    <dbReference type="NCBI Taxonomy" id="118154"/>
    <lineage>
        <taxon>Eukaryota</taxon>
        <taxon>Metazoa</taxon>
        <taxon>Chordata</taxon>
        <taxon>Craniata</taxon>
        <taxon>Vertebrata</taxon>
        <taxon>Euteleostomi</taxon>
        <taxon>Actinopterygii</taxon>
        <taxon>Neopterygii</taxon>
        <taxon>Teleostei</taxon>
        <taxon>Anguilliformes</taxon>
        <taxon>Synaphobranchidae</taxon>
        <taxon>Synaphobranchus</taxon>
    </lineage>
</organism>
<comment type="subcellular location">
    <subcellularLocation>
        <location evidence="1">Membrane</location>
    </subcellularLocation>
</comment>
<evidence type="ECO:0000256" key="9">
    <source>
        <dbReference type="SAM" id="Phobius"/>
    </source>
</evidence>
<comment type="similarity">
    <text evidence="8">Belongs to the G-protein coupled receptor 1 family.</text>
</comment>
<dbReference type="GO" id="GO:0006955">
    <property type="term" value="P:immune response"/>
    <property type="evidence" value="ECO:0007669"/>
    <property type="project" value="TreeGrafter"/>
</dbReference>
<protein>
    <recommendedName>
        <fullName evidence="10">G-protein coupled receptors family 1 profile domain-containing protein</fullName>
    </recommendedName>
</protein>
<keyword evidence="7 8" id="KW-0807">Transducer</keyword>
<evidence type="ECO:0000256" key="4">
    <source>
        <dbReference type="ARBA" id="ARBA00023040"/>
    </source>
</evidence>
<dbReference type="AlphaFoldDB" id="A0A9Q1ELS7"/>
<dbReference type="GO" id="GO:0060326">
    <property type="term" value="P:cell chemotaxis"/>
    <property type="evidence" value="ECO:0007669"/>
    <property type="project" value="TreeGrafter"/>
</dbReference>